<organism evidence="2 3">
    <name type="scientific">Trichinella pseudospiralis</name>
    <name type="common">Parasitic roundworm</name>
    <dbReference type="NCBI Taxonomy" id="6337"/>
    <lineage>
        <taxon>Eukaryota</taxon>
        <taxon>Metazoa</taxon>
        <taxon>Ecdysozoa</taxon>
        <taxon>Nematoda</taxon>
        <taxon>Enoplea</taxon>
        <taxon>Dorylaimia</taxon>
        <taxon>Trichinellida</taxon>
        <taxon>Trichinellidae</taxon>
        <taxon>Trichinella</taxon>
    </lineage>
</organism>
<feature type="compositionally biased region" description="Basic residues" evidence="1">
    <location>
        <begin position="32"/>
        <end position="42"/>
    </location>
</feature>
<proteinExistence type="predicted"/>
<sequence length="42" mass="4846">MDTTSHKDQTWGVLGRPVPKPYHGTREGKGAQGRRRERRKSQ</sequence>
<comment type="caution">
    <text evidence="2">The sequence shown here is derived from an EMBL/GenBank/DDBJ whole genome shotgun (WGS) entry which is preliminary data.</text>
</comment>
<dbReference type="AlphaFoldDB" id="A0A0V1DSG0"/>
<dbReference type="EMBL" id="JYDR01000376">
    <property type="protein sequence ID" value="KRY64510.1"/>
    <property type="molecule type" value="Genomic_DNA"/>
</dbReference>
<evidence type="ECO:0000313" key="2">
    <source>
        <dbReference type="EMBL" id="KRY64510.1"/>
    </source>
</evidence>
<name>A0A0V1DSG0_TRIPS</name>
<evidence type="ECO:0000256" key="1">
    <source>
        <dbReference type="SAM" id="MobiDB-lite"/>
    </source>
</evidence>
<protein>
    <submittedName>
        <fullName evidence="2">Uncharacterized protein</fullName>
    </submittedName>
</protein>
<feature type="region of interest" description="Disordered" evidence="1">
    <location>
        <begin position="1"/>
        <end position="42"/>
    </location>
</feature>
<reference evidence="2 3" key="1">
    <citation type="submission" date="2015-01" db="EMBL/GenBank/DDBJ databases">
        <title>Evolution of Trichinella species and genotypes.</title>
        <authorList>
            <person name="Korhonen P.K."/>
            <person name="Edoardo P."/>
            <person name="Giuseppe L.R."/>
            <person name="Gasser R.B."/>
        </authorList>
    </citation>
    <scope>NUCLEOTIDE SEQUENCE [LARGE SCALE GENOMIC DNA]</scope>
    <source>
        <strain evidence="2">ISS13</strain>
    </source>
</reference>
<evidence type="ECO:0000313" key="3">
    <source>
        <dbReference type="Proteomes" id="UP000054632"/>
    </source>
</evidence>
<gene>
    <name evidence="2" type="ORF">T4A_8841</name>
</gene>
<dbReference type="Proteomes" id="UP000054632">
    <property type="component" value="Unassembled WGS sequence"/>
</dbReference>
<accession>A0A0V1DSG0</accession>